<protein>
    <submittedName>
        <fullName evidence="2">CHK domain-containing protein</fullName>
    </submittedName>
</protein>
<name>A0A0N4X3W2_HAEPC</name>
<evidence type="ECO:0000313" key="2">
    <source>
        <dbReference type="WBParaSite" id="HPLM_0001905401-mRNA-1"/>
    </source>
</evidence>
<dbReference type="Gene3D" id="3.90.1200.10">
    <property type="match status" value="1"/>
</dbReference>
<dbReference type="InterPro" id="IPR011009">
    <property type="entry name" value="Kinase-like_dom_sf"/>
</dbReference>
<dbReference type="PANTHER" id="PTHR23020">
    <property type="entry name" value="UNCHARACTERIZED NUCLEAR HORMONE RECEPTOR-RELATED"/>
    <property type="match status" value="1"/>
</dbReference>
<dbReference type="AlphaFoldDB" id="A0A0N4X3W2"/>
<evidence type="ECO:0000259" key="1">
    <source>
        <dbReference type="SMART" id="SM00587"/>
    </source>
</evidence>
<dbReference type="SUPFAM" id="SSF56112">
    <property type="entry name" value="Protein kinase-like (PK-like)"/>
    <property type="match status" value="1"/>
</dbReference>
<dbReference type="InterPro" id="IPR015897">
    <property type="entry name" value="CHK_kinase-like"/>
</dbReference>
<dbReference type="InterPro" id="IPR052961">
    <property type="entry name" value="Oxido-Kinase-like_Enzymes"/>
</dbReference>
<proteinExistence type="predicted"/>
<feature type="domain" description="CHK kinase-like" evidence="1">
    <location>
        <begin position="2"/>
        <end position="129"/>
    </location>
</feature>
<dbReference type="WBParaSite" id="HPLM_0001905401-mRNA-1">
    <property type="protein sequence ID" value="HPLM_0001905401-mRNA-1"/>
    <property type="gene ID" value="HPLM_0001905401"/>
</dbReference>
<dbReference type="PANTHER" id="PTHR23020:SF8">
    <property type="entry name" value="CHK KINASE-LIKE DOMAIN-CONTAINING PROTEIN"/>
    <property type="match status" value="1"/>
</dbReference>
<accession>A0A0N4X3W2</accession>
<reference evidence="2" key="1">
    <citation type="submission" date="2017-02" db="UniProtKB">
        <authorList>
            <consortium name="WormBaseParasite"/>
        </authorList>
    </citation>
    <scope>IDENTIFICATION</scope>
</reference>
<sequence>LKTSCALNVAKNPQYALNNFKIIAIPFAVRILFNAAPQKAHKIFLERITLGMDKVLCHGDLWSMNVLWRQNGCDLEMAAVIDYQTAHFGCAATDLVRLLCACLSGRDRRTNWEHLLEEFYLNLKGEVGNRKMPYTLEQVRSLWMPLKQCLKLNISTCIQWRSKVFGQMLHQPYFSVVTPFLVDLIMRNFYIWSVGVL</sequence>
<dbReference type="SMART" id="SM00587">
    <property type="entry name" value="CHK"/>
    <property type="match status" value="1"/>
</dbReference>
<dbReference type="Pfam" id="PF07914">
    <property type="entry name" value="DUF1679"/>
    <property type="match status" value="1"/>
</dbReference>
<dbReference type="InterPro" id="IPR012877">
    <property type="entry name" value="Dhs-27"/>
</dbReference>
<organism evidence="2">
    <name type="scientific">Haemonchus placei</name>
    <name type="common">Barber's pole worm</name>
    <dbReference type="NCBI Taxonomy" id="6290"/>
    <lineage>
        <taxon>Eukaryota</taxon>
        <taxon>Metazoa</taxon>
        <taxon>Ecdysozoa</taxon>
        <taxon>Nematoda</taxon>
        <taxon>Chromadorea</taxon>
        <taxon>Rhabditida</taxon>
        <taxon>Rhabditina</taxon>
        <taxon>Rhabditomorpha</taxon>
        <taxon>Strongyloidea</taxon>
        <taxon>Trichostrongylidae</taxon>
        <taxon>Haemonchus</taxon>
    </lineage>
</organism>